<dbReference type="Proteomes" id="UP000595662">
    <property type="component" value="Chromosome 6"/>
</dbReference>
<dbReference type="RefSeq" id="XP_065957881.1">
    <property type="nucleotide sequence ID" value="XM_066100941.1"/>
</dbReference>
<reference evidence="1 2" key="1">
    <citation type="submission" date="2020-08" db="EMBL/GenBank/DDBJ databases">
        <title>The completed genome sequence of the pathogenic ascomycete fungus Penicillium digitatum.</title>
        <authorList>
            <person name="Wang M."/>
        </authorList>
    </citation>
    <scope>NUCLEOTIDE SEQUENCE [LARGE SCALE GENOMIC DNA]</scope>
    <source>
        <strain evidence="1 2">PdW03</strain>
    </source>
</reference>
<evidence type="ECO:0000313" key="1">
    <source>
        <dbReference type="EMBL" id="QQK47446.1"/>
    </source>
</evidence>
<proteinExistence type="predicted"/>
<protein>
    <submittedName>
        <fullName evidence="1">Uncharacterized protein</fullName>
    </submittedName>
</protein>
<dbReference type="EMBL" id="CP060779">
    <property type="protein sequence ID" value="QQK47446.1"/>
    <property type="molecule type" value="Genomic_DNA"/>
</dbReference>
<evidence type="ECO:0000313" key="2">
    <source>
        <dbReference type="Proteomes" id="UP000595662"/>
    </source>
</evidence>
<dbReference type="GeneID" id="90952692"/>
<organism evidence="1 2">
    <name type="scientific">Penicillium digitatum</name>
    <name type="common">Green mold</name>
    <dbReference type="NCBI Taxonomy" id="36651"/>
    <lineage>
        <taxon>Eukaryota</taxon>
        <taxon>Fungi</taxon>
        <taxon>Dikarya</taxon>
        <taxon>Ascomycota</taxon>
        <taxon>Pezizomycotina</taxon>
        <taxon>Eurotiomycetes</taxon>
        <taxon>Eurotiomycetidae</taxon>
        <taxon>Eurotiales</taxon>
        <taxon>Aspergillaceae</taxon>
        <taxon>Penicillium</taxon>
    </lineage>
</organism>
<name>A0A7T7BPL6_PENDI</name>
<accession>A0A7T7BPL6</accession>
<dbReference type="AlphaFoldDB" id="A0A7T7BPL6"/>
<sequence length="132" mass="14707">MGDSQPSNPLRCATFETSWVIGYGLLGYASADDINSSVSQFVYFRSTSHPHAIPSRDLNTCSNRGSELAPMAIEIPDARLVKVQSSMTRGKRMSSQIRMPWKFHSSVSKQAGYLSRQVGFLGHVGRSRRRVR</sequence>
<gene>
    <name evidence="1" type="ORF">Pdw03_5081</name>
</gene>